<dbReference type="EMBL" id="ATIB01000085">
    <property type="protein sequence ID" value="EQA98047.1"/>
    <property type="molecule type" value="Genomic_DNA"/>
</dbReference>
<dbReference type="RefSeq" id="WP_021246562.1">
    <property type="nucleotide sequence ID" value="NZ_ATIB01000085.1"/>
</dbReference>
<dbReference type="Proteomes" id="UP000015524">
    <property type="component" value="Unassembled WGS sequence"/>
</dbReference>
<sequence length="96" mass="11176">MPWYVVSYDLRGNESQEAYERIGKAWRTATDWCKPLLSHWIVESPLTASQIIDRLFSVGAIDDDDGLIVLETSMRGQFRRIQSPAVEWLRERVTTF</sequence>
<evidence type="ECO:0008006" key="3">
    <source>
        <dbReference type="Google" id="ProtNLM"/>
    </source>
</evidence>
<dbReference type="OrthoDB" id="2656750at2"/>
<comment type="caution">
    <text evidence="1">The sequence shown here is derived from an EMBL/GenBank/DDBJ whole genome shotgun (WGS) entry which is preliminary data.</text>
</comment>
<accession>T0GDD0</accession>
<gene>
    <name evidence="1" type="ORF">L485_20095</name>
</gene>
<dbReference type="AlphaFoldDB" id="T0GDD0"/>
<keyword evidence="2" id="KW-1185">Reference proteome</keyword>
<dbReference type="PATRIC" id="fig|1114964.3.peg.3947"/>
<evidence type="ECO:0000313" key="1">
    <source>
        <dbReference type="EMBL" id="EQA98047.1"/>
    </source>
</evidence>
<protein>
    <recommendedName>
        <fullName evidence="3">SinR</fullName>
    </recommendedName>
</protein>
<organism evidence="1 2">
    <name type="scientific">Sphingobium baderi LL03</name>
    <dbReference type="NCBI Taxonomy" id="1114964"/>
    <lineage>
        <taxon>Bacteria</taxon>
        <taxon>Pseudomonadati</taxon>
        <taxon>Pseudomonadota</taxon>
        <taxon>Alphaproteobacteria</taxon>
        <taxon>Sphingomonadales</taxon>
        <taxon>Sphingomonadaceae</taxon>
        <taxon>Sphingobium</taxon>
    </lineage>
</organism>
<name>T0GDD0_9SPHN</name>
<proteinExistence type="predicted"/>
<reference evidence="1 2" key="1">
    <citation type="journal article" date="2013" name="Genome Announc.">
        <title>Draft Genome Sequence of a Hexachlorocyclohexane-Degrading Bacterium, Sphingobium baderi Strain LL03T.</title>
        <authorList>
            <person name="Kaur J."/>
            <person name="Verma H."/>
            <person name="Tripathi C."/>
            <person name="Khurana J.P."/>
            <person name="Lal R."/>
        </authorList>
    </citation>
    <scope>NUCLEOTIDE SEQUENCE [LARGE SCALE GENOMIC DNA]</scope>
    <source>
        <strain evidence="1 2">LL03</strain>
    </source>
</reference>
<evidence type="ECO:0000313" key="2">
    <source>
        <dbReference type="Proteomes" id="UP000015524"/>
    </source>
</evidence>